<dbReference type="RefSeq" id="WP_246189449.1">
    <property type="nucleotide sequence ID" value="NZ_CABFUZ020000004.1"/>
</dbReference>
<keyword evidence="1" id="KW-0732">Signal</keyword>
<dbReference type="AlphaFoldDB" id="A0A5E6M440"/>
<organism evidence="2 3">
    <name type="scientific">Methylacidimicrobium cyclopophantes</name>
    <dbReference type="NCBI Taxonomy" id="1041766"/>
    <lineage>
        <taxon>Bacteria</taxon>
        <taxon>Pseudomonadati</taxon>
        <taxon>Verrucomicrobiota</taxon>
        <taxon>Methylacidimicrobium</taxon>
    </lineage>
</organism>
<accession>A0A5E6M440</accession>
<comment type="caution">
    <text evidence="2">The sequence shown here is derived from an EMBL/GenBank/DDBJ whole genome shotgun (WGS) entry which is preliminary data.</text>
</comment>
<evidence type="ECO:0000256" key="1">
    <source>
        <dbReference type="SAM" id="SignalP"/>
    </source>
</evidence>
<sequence>MRRHYPLLAILWIATTWASATMAAPLPAPLASVMPPYLAVGRALADDSLKGVSQEATTMKGLVEREQSGFFPKELSPEIDRLAKATDLDSARLAYKEISDRLIALFRAHQVQTGHYFVCTCPMAQASWIQTDKEIKNPFYGSAMLLCGDVTETF</sequence>
<proteinExistence type="predicted"/>
<evidence type="ECO:0000313" key="3">
    <source>
        <dbReference type="Proteomes" id="UP000381693"/>
    </source>
</evidence>
<evidence type="ECO:0008006" key="4">
    <source>
        <dbReference type="Google" id="ProtNLM"/>
    </source>
</evidence>
<dbReference type="EMBL" id="CABFUZ020000004">
    <property type="protein sequence ID" value="VVM04347.1"/>
    <property type="molecule type" value="Genomic_DNA"/>
</dbReference>
<gene>
    <name evidence="2" type="ORF">MAMC_00021</name>
</gene>
<evidence type="ECO:0000313" key="2">
    <source>
        <dbReference type="EMBL" id="VVM04347.1"/>
    </source>
</evidence>
<reference evidence="2" key="1">
    <citation type="submission" date="2019-09" db="EMBL/GenBank/DDBJ databases">
        <authorList>
            <person name="Cremers G."/>
        </authorList>
    </citation>
    <scope>NUCLEOTIDE SEQUENCE [LARGE SCALE GENOMIC DNA]</scope>
    <source>
        <strain evidence="2">3B</strain>
    </source>
</reference>
<feature type="signal peptide" evidence="1">
    <location>
        <begin position="1"/>
        <end position="23"/>
    </location>
</feature>
<name>A0A5E6M440_9BACT</name>
<feature type="chain" id="PRO_5023065514" description="DUF3347 domain-containing protein" evidence="1">
    <location>
        <begin position="24"/>
        <end position="154"/>
    </location>
</feature>
<dbReference type="Proteomes" id="UP000381693">
    <property type="component" value="Unassembled WGS sequence"/>
</dbReference>
<keyword evidence="3" id="KW-1185">Reference proteome</keyword>
<protein>
    <recommendedName>
        <fullName evidence="4">DUF3347 domain-containing protein</fullName>
    </recommendedName>
</protein>